<keyword evidence="6 11" id="KW-0547">Nucleotide-binding</keyword>
<feature type="transmembrane region" description="Helical" evidence="11">
    <location>
        <begin position="115"/>
        <end position="137"/>
    </location>
</feature>
<dbReference type="PROSITE" id="PS00154">
    <property type="entry name" value="ATPASE_E1_E2"/>
    <property type="match status" value="1"/>
</dbReference>
<dbReference type="InterPro" id="IPR023299">
    <property type="entry name" value="ATPase_P-typ_cyto_dom_N"/>
</dbReference>
<evidence type="ECO:0000259" key="12">
    <source>
        <dbReference type="PROSITE" id="PS50846"/>
    </source>
</evidence>
<dbReference type="GO" id="GO:0005886">
    <property type="term" value="C:plasma membrane"/>
    <property type="evidence" value="ECO:0007669"/>
    <property type="project" value="UniProtKB-SubCell"/>
</dbReference>
<proteinExistence type="inferred from homology"/>
<keyword evidence="9 11" id="KW-1133">Transmembrane helix</keyword>
<dbReference type="PRINTS" id="PR00943">
    <property type="entry name" value="CUATPASE"/>
</dbReference>
<comment type="subcellular location">
    <subcellularLocation>
        <location evidence="1">Cell membrane</location>
        <topology evidence="1">Multi-pass membrane protein</topology>
    </subcellularLocation>
</comment>
<evidence type="ECO:0000256" key="9">
    <source>
        <dbReference type="ARBA" id="ARBA00022989"/>
    </source>
</evidence>
<keyword evidence="7 11" id="KW-0067">ATP-binding</keyword>
<dbReference type="PANTHER" id="PTHR43520">
    <property type="entry name" value="ATP7, ISOFORM B"/>
    <property type="match status" value="1"/>
</dbReference>
<evidence type="ECO:0000256" key="10">
    <source>
        <dbReference type="ARBA" id="ARBA00023136"/>
    </source>
</evidence>
<dbReference type="Gene3D" id="3.30.70.100">
    <property type="match status" value="1"/>
</dbReference>
<feature type="transmembrane region" description="Helical" evidence="11">
    <location>
        <begin position="163"/>
        <end position="185"/>
    </location>
</feature>
<keyword evidence="3 11" id="KW-1003">Cell membrane</keyword>
<dbReference type="CDD" id="cd02094">
    <property type="entry name" value="P-type_ATPase_Cu-like"/>
    <property type="match status" value="1"/>
</dbReference>
<dbReference type="EMBL" id="JAGQKZ010000017">
    <property type="protein sequence ID" value="MCA9392065.1"/>
    <property type="molecule type" value="Genomic_DNA"/>
</dbReference>
<dbReference type="InterPro" id="IPR059000">
    <property type="entry name" value="ATPase_P-type_domA"/>
</dbReference>
<dbReference type="Pfam" id="PF00403">
    <property type="entry name" value="HMA"/>
    <property type="match status" value="1"/>
</dbReference>
<feature type="domain" description="HMA" evidence="12">
    <location>
        <begin position="1"/>
        <end position="67"/>
    </location>
</feature>
<dbReference type="InterPro" id="IPR036163">
    <property type="entry name" value="HMA_dom_sf"/>
</dbReference>
<sequence length="793" mass="84577">MKNIYPIIGMHCASCKALIEKMVSGVDGVSSVNVNFATEKMIVEFDEKVTSTEMIAAAVESAGSYRLVQQSDGMVMEPATSMASSNKMEASHEGVHHDHASMLRQNELDGLTKKVMLVGVGLLPFVALMIFMFVRFFNPSFMMLNLGVVNLEQFNYEIDVLNLIQFVLATPILFIGGSQFFTSAWSALKSKTANMDTLIAVGTFTAWIYSTVVTFLPKLLGNFGGGTLNVFFEASVFITFFILLGRLLEAKAKAQAGQAIQKLLHMQSKDAVVIRNGNEIRLPIGEVKVGDHIVVRPGEKIAVDGVIIEGTSSVDESMMTGEPLPVSKQAGDRVLGASINRSGYIIFVAEKVGADTLFAQIIKVVEEAQGTQAPIQKMADQISAVFVPVVIVVAGLSFLFWVTIAPSLGLVSTDVNVLQLGIYIATTVLIIACPCALGLATPTAVMVGTGKAARSGILVKDAQALEIMHKVNTIVFDKTGTLTFGKPTVNEFHQLNESSEEEILPIIAGIENMSSHPLSDAVVEYVERKGLKRLPGNQIENFSNVEGKGVSALVGGNTYSIGNAVLMKEKQIELSNDLQRRIDELSSKGGTVVLVGKDTQAIGIFVIADELKPDAHDVISKLNNLGAKVVMLTGDSNKTAENIAQQLGINRVISGVLPTGKSDAIKALKSELGENAVIAMVGDGINDAPALAQSDIGIAMGTGTDVAIETGDIVLLNGSLEKLVESIKISQQTLSVIKQNLFWAFGYNIIGIPVAAGLLYPFLGILLSPIIASAAMAFSSVSVVLNSLRLNRD</sequence>
<feature type="transmembrane region" description="Helical" evidence="11">
    <location>
        <begin position="741"/>
        <end position="760"/>
    </location>
</feature>
<evidence type="ECO:0000256" key="8">
    <source>
        <dbReference type="ARBA" id="ARBA00022967"/>
    </source>
</evidence>
<dbReference type="Gene3D" id="2.70.150.10">
    <property type="entry name" value="Calcium-transporting ATPase, cytoplasmic transduction domain A"/>
    <property type="match status" value="1"/>
</dbReference>
<dbReference type="Proteomes" id="UP000751518">
    <property type="component" value="Unassembled WGS sequence"/>
</dbReference>
<dbReference type="InterPro" id="IPR018303">
    <property type="entry name" value="ATPase_P-typ_P_site"/>
</dbReference>
<feature type="transmembrane region" description="Helical" evidence="11">
    <location>
        <begin position="228"/>
        <end position="248"/>
    </location>
</feature>
<dbReference type="SUPFAM" id="SSF55008">
    <property type="entry name" value="HMA, heavy metal-associated domain"/>
    <property type="match status" value="1"/>
</dbReference>
<evidence type="ECO:0000313" key="14">
    <source>
        <dbReference type="Proteomes" id="UP000751518"/>
    </source>
</evidence>
<dbReference type="FunFam" id="3.30.70.100:FF:000001">
    <property type="entry name" value="ATPase copper transporting beta"/>
    <property type="match status" value="1"/>
</dbReference>
<evidence type="ECO:0000256" key="2">
    <source>
        <dbReference type="ARBA" id="ARBA00006024"/>
    </source>
</evidence>
<dbReference type="PROSITE" id="PS01047">
    <property type="entry name" value="HMA_1"/>
    <property type="match status" value="1"/>
</dbReference>
<comment type="caution">
    <text evidence="13">The sequence shown here is derived from an EMBL/GenBank/DDBJ whole genome shotgun (WGS) entry which is preliminary data.</text>
</comment>
<dbReference type="NCBIfam" id="TIGR01512">
    <property type="entry name" value="ATPase-IB2_Cd"/>
    <property type="match status" value="1"/>
</dbReference>
<dbReference type="Pfam" id="PF00122">
    <property type="entry name" value="E1-E2_ATPase"/>
    <property type="match status" value="1"/>
</dbReference>
<dbReference type="InterPro" id="IPR008250">
    <property type="entry name" value="ATPase_P-typ_transduc_dom_A_sf"/>
</dbReference>
<dbReference type="InterPro" id="IPR001757">
    <property type="entry name" value="P_typ_ATPase"/>
</dbReference>
<dbReference type="InterPro" id="IPR044492">
    <property type="entry name" value="P_typ_ATPase_HD_dom"/>
</dbReference>
<dbReference type="GO" id="GO:0055070">
    <property type="term" value="P:copper ion homeostasis"/>
    <property type="evidence" value="ECO:0007669"/>
    <property type="project" value="TreeGrafter"/>
</dbReference>
<dbReference type="NCBIfam" id="TIGR01511">
    <property type="entry name" value="ATPase-IB1_Cu"/>
    <property type="match status" value="1"/>
</dbReference>
<dbReference type="Gene3D" id="3.40.50.1000">
    <property type="entry name" value="HAD superfamily/HAD-like"/>
    <property type="match status" value="1"/>
</dbReference>
<evidence type="ECO:0000256" key="11">
    <source>
        <dbReference type="RuleBase" id="RU362081"/>
    </source>
</evidence>
<keyword evidence="10 11" id="KW-0472">Membrane</keyword>
<dbReference type="FunFam" id="2.70.150.10:FF:000020">
    <property type="entry name" value="Copper-exporting P-type ATPase A"/>
    <property type="match status" value="1"/>
</dbReference>
<dbReference type="Pfam" id="PF00702">
    <property type="entry name" value="Hydrolase"/>
    <property type="match status" value="1"/>
</dbReference>
<keyword evidence="5 11" id="KW-0479">Metal-binding</keyword>
<dbReference type="SUPFAM" id="SSF81653">
    <property type="entry name" value="Calcium ATPase, transduction domain A"/>
    <property type="match status" value="1"/>
</dbReference>
<evidence type="ECO:0000256" key="6">
    <source>
        <dbReference type="ARBA" id="ARBA00022741"/>
    </source>
</evidence>
<name>A0A955RRZ5_UNCKA</name>
<evidence type="ECO:0000256" key="4">
    <source>
        <dbReference type="ARBA" id="ARBA00022692"/>
    </source>
</evidence>
<dbReference type="PROSITE" id="PS50846">
    <property type="entry name" value="HMA_2"/>
    <property type="match status" value="1"/>
</dbReference>
<dbReference type="InterPro" id="IPR017969">
    <property type="entry name" value="Heavy-metal-associated_CS"/>
</dbReference>
<dbReference type="GO" id="GO:0043682">
    <property type="term" value="F:P-type divalent copper transporter activity"/>
    <property type="evidence" value="ECO:0007669"/>
    <property type="project" value="TreeGrafter"/>
</dbReference>
<protein>
    <submittedName>
        <fullName evidence="13">Cadmium-translocating P-type ATPase</fullName>
    </submittedName>
</protein>
<dbReference type="GO" id="GO:0005507">
    <property type="term" value="F:copper ion binding"/>
    <property type="evidence" value="ECO:0007669"/>
    <property type="project" value="TreeGrafter"/>
</dbReference>
<dbReference type="Gene3D" id="3.40.1110.10">
    <property type="entry name" value="Calcium-transporting ATPase, cytoplasmic domain N"/>
    <property type="match status" value="1"/>
</dbReference>
<dbReference type="NCBIfam" id="TIGR01494">
    <property type="entry name" value="ATPase_P-type"/>
    <property type="match status" value="1"/>
</dbReference>
<dbReference type="SUPFAM" id="SSF56784">
    <property type="entry name" value="HAD-like"/>
    <property type="match status" value="1"/>
</dbReference>
<dbReference type="SUPFAM" id="SSF81665">
    <property type="entry name" value="Calcium ATPase, transmembrane domain M"/>
    <property type="match status" value="1"/>
</dbReference>
<dbReference type="InterPro" id="IPR023298">
    <property type="entry name" value="ATPase_P-typ_TM_dom_sf"/>
</dbReference>
<keyword evidence="8" id="KW-1278">Translocase</keyword>
<dbReference type="PANTHER" id="PTHR43520:SF8">
    <property type="entry name" value="P-TYPE CU(+) TRANSPORTER"/>
    <property type="match status" value="1"/>
</dbReference>
<dbReference type="GO" id="GO:0005524">
    <property type="term" value="F:ATP binding"/>
    <property type="evidence" value="ECO:0007669"/>
    <property type="project" value="UniProtKB-UniRule"/>
</dbReference>
<dbReference type="InterPro" id="IPR006121">
    <property type="entry name" value="HMA_dom"/>
</dbReference>
<reference evidence="13" key="1">
    <citation type="submission" date="2020-04" db="EMBL/GenBank/DDBJ databases">
        <authorList>
            <person name="Zhang T."/>
        </authorList>
    </citation>
    <scope>NUCLEOTIDE SEQUENCE</scope>
    <source>
        <strain evidence="13">HKST-UBA03</strain>
    </source>
</reference>
<evidence type="ECO:0000256" key="5">
    <source>
        <dbReference type="ARBA" id="ARBA00022723"/>
    </source>
</evidence>
<feature type="transmembrane region" description="Helical" evidence="11">
    <location>
        <begin position="382"/>
        <end position="402"/>
    </location>
</feature>
<dbReference type="NCBIfam" id="TIGR01525">
    <property type="entry name" value="ATPase-IB_hvy"/>
    <property type="match status" value="1"/>
</dbReference>
<evidence type="ECO:0000313" key="13">
    <source>
        <dbReference type="EMBL" id="MCA9392065.1"/>
    </source>
</evidence>
<gene>
    <name evidence="13" type="primary">cadA</name>
    <name evidence="13" type="ORF">KC614_02575</name>
</gene>
<comment type="similarity">
    <text evidence="2 11">Belongs to the cation transport ATPase (P-type) (TC 3.A.3) family. Type IB subfamily.</text>
</comment>
<feature type="transmembrane region" description="Helical" evidence="11">
    <location>
        <begin position="766"/>
        <end position="788"/>
    </location>
</feature>
<keyword evidence="4 11" id="KW-0812">Transmembrane</keyword>
<dbReference type="SFLD" id="SFLDS00003">
    <property type="entry name" value="Haloacid_Dehalogenase"/>
    <property type="match status" value="1"/>
</dbReference>
<dbReference type="AlphaFoldDB" id="A0A955RRZ5"/>
<dbReference type="InterPro" id="IPR027256">
    <property type="entry name" value="P-typ_ATPase_IB"/>
</dbReference>
<dbReference type="GO" id="GO:0016887">
    <property type="term" value="F:ATP hydrolysis activity"/>
    <property type="evidence" value="ECO:0007669"/>
    <property type="project" value="InterPro"/>
</dbReference>
<dbReference type="CDD" id="cd00371">
    <property type="entry name" value="HMA"/>
    <property type="match status" value="1"/>
</dbReference>
<dbReference type="SFLD" id="SFLDF00027">
    <property type="entry name" value="p-type_atpase"/>
    <property type="match status" value="1"/>
</dbReference>
<feature type="transmembrane region" description="Helical" evidence="11">
    <location>
        <begin position="197"/>
        <end position="216"/>
    </location>
</feature>
<organism evidence="13 14">
    <name type="scientific">candidate division WWE3 bacterium</name>
    <dbReference type="NCBI Taxonomy" id="2053526"/>
    <lineage>
        <taxon>Bacteria</taxon>
        <taxon>Katanobacteria</taxon>
    </lineage>
</organism>
<accession>A0A955RRZ5</accession>
<evidence type="ECO:0000256" key="3">
    <source>
        <dbReference type="ARBA" id="ARBA00022475"/>
    </source>
</evidence>
<dbReference type="PRINTS" id="PR00119">
    <property type="entry name" value="CATATPASE"/>
</dbReference>
<dbReference type="SFLD" id="SFLDG00002">
    <property type="entry name" value="C1.7:_P-type_atpase_like"/>
    <property type="match status" value="1"/>
</dbReference>
<dbReference type="InterPro" id="IPR023214">
    <property type="entry name" value="HAD_sf"/>
</dbReference>
<feature type="transmembrane region" description="Helical" evidence="11">
    <location>
        <begin position="422"/>
        <end position="447"/>
    </location>
</feature>
<dbReference type="InterPro" id="IPR036412">
    <property type="entry name" value="HAD-like_sf"/>
</dbReference>
<reference evidence="13" key="2">
    <citation type="journal article" date="2021" name="Microbiome">
        <title>Successional dynamics and alternative stable states in a saline activated sludge microbial community over 9 years.</title>
        <authorList>
            <person name="Wang Y."/>
            <person name="Ye J."/>
            <person name="Ju F."/>
            <person name="Liu L."/>
            <person name="Boyd J.A."/>
            <person name="Deng Y."/>
            <person name="Parks D.H."/>
            <person name="Jiang X."/>
            <person name="Yin X."/>
            <person name="Woodcroft B.J."/>
            <person name="Tyson G.W."/>
            <person name="Hugenholtz P."/>
            <person name="Polz M.F."/>
            <person name="Zhang T."/>
        </authorList>
    </citation>
    <scope>NUCLEOTIDE SEQUENCE</scope>
    <source>
        <strain evidence="13">HKST-UBA03</strain>
    </source>
</reference>
<evidence type="ECO:0000256" key="1">
    <source>
        <dbReference type="ARBA" id="ARBA00004651"/>
    </source>
</evidence>
<evidence type="ECO:0000256" key="7">
    <source>
        <dbReference type="ARBA" id="ARBA00022840"/>
    </source>
</evidence>